<dbReference type="InterPro" id="IPR015943">
    <property type="entry name" value="WD40/YVTN_repeat-like_dom_sf"/>
</dbReference>
<protein>
    <submittedName>
        <fullName evidence="5">Uncharacterized protein</fullName>
    </submittedName>
</protein>
<evidence type="ECO:0000256" key="2">
    <source>
        <dbReference type="SAM" id="SignalP"/>
    </source>
</evidence>
<dbReference type="RefSeq" id="WP_020898258.1">
    <property type="nucleotide sequence ID" value="NZ_ATMR01000094.1"/>
</dbReference>
<feature type="domain" description="Secretion system C-terminal sorting" evidence="3">
    <location>
        <begin position="1195"/>
        <end position="1264"/>
    </location>
</feature>
<dbReference type="SUPFAM" id="SSF101898">
    <property type="entry name" value="NHL repeat"/>
    <property type="match status" value="1"/>
</dbReference>
<dbReference type="Proteomes" id="UP000014962">
    <property type="component" value="Unassembled WGS sequence"/>
</dbReference>
<dbReference type="NCBIfam" id="TIGR04183">
    <property type="entry name" value="Por_Secre_tail"/>
    <property type="match status" value="1"/>
</dbReference>
<evidence type="ECO:0000313" key="6">
    <source>
        <dbReference type="Proteomes" id="UP000014962"/>
    </source>
</evidence>
<keyword evidence="1 2" id="KW-0732">Signal</keyword>
<evidence type="ECO:0000259" key="3">
    <source>
        <dbReference type="Pfam" id="PF18962"/>
    </source>
</evidence>
<keyword evidence="6" id="KW-1185">Reference proteome</keyword>
<dbReference type="EMBL" id="ATMR01000094">
    <property type="protein sequence ID" value="EPR73348.1"/>
    <property type="molecule type" value="Genomic_DNA"/>
</dbReference>
<sequence>MKTKLLISIGLCLLINTLEAQVQKVETYLVGTKVTYYPNQCGNTIPEAQGKVTFCDSQNNLGVVEASYGLNYRAIRKMVPNYYNDDEVFITQAGISIKKTDGTWQNIPNFVIPRTTTNSADARRAIIDHTGKLFFFHGFNFGLHYLDLTTNTFHLLSYDTATGGSVSNYTNSFAYDGSTNTTYIVAGNGSTHRIYKHENETLSFLGNLPTAVTGENSESTLLFANDALYYGTTTGLYKLNKNTIALEESYLTDTSQYIVNVQDVADDGNGNLWLANLTGTNGVIYKFNIATEAIAAFQLAKTPTQNYSFNNLDIDNNGKVWATAHNLSGFVELEPDETNPVWTIRTLADMAVLGFKMTYSPSEVYRYNNKIYIITTSNTSSSSDINYEAFVNDNGLWSGITDDAPDNLSNKLLSAYYFAYPDADGMWFYNFYDGGILSYISNTDEFKKQFNLGGTSSFVLDADGNPVINYQTLKKVYMPYVANLPSHGSSAITQYHRYKDQIWMFSNSARKIFVYKHNQLLQTFNLDETTYSNWYDFTPDINGNAFFAKNVGSGIEFKKFDTTTQTTSTFISTVSLGSVKELIPLPNGNVAVICGGGIFLFDGTDLTSIGANDFSALYNIVAGVSDINGKIWMLTNDSARLISIENPEASTPVFSSIQVEGGSGLIPYNSFYRPKVLAIDANGAFWSHASTKWMKITTDNTAPQFLNEGVTYGIAGNVYVDINENNQFDTNEAYPNQKLTLKTSTGAIYELYTKSDGSYYFPYFEGLGTYDITLPVISPYVSAPERQRLVNVTDLDTDTNVTDIQLQPKNIESLLIKSSAKQGAWAFTRSNFENTFTTAIGNLSYTKTFNNVDFDYVFFNNEEGTNNTLPAIEEVKITRLQPLQPFHIIDNLTIEPRSHKWSTNIDPSAYTSTLLSLTPIITTVADTTKVSFTLPQISPLDTYVLEVKTELFTPANNGSVVSYGVGKTASDDYGDALPDQTVVELIPREPDGGQGLPDLGGPYKTPEEIYEEPPYIPRKDIYSDGPYNTPIRSSYDPNDKLVNPGVPDALNEIQLNEKWLSYTIRFQNEGNFSAKDVFIVDSLDEKFDKYSLTLLESSHPLSIETIKSNDQNIVKFNFNDIYLDYTANDELASQGYIKYMIKAKDDVVVNDIMENRAAIYFDQNPPIITNLTQNKYVEVVLSISQFDSDNHSVKLWPNPVNTMVNIKLTEGLPFTVSIHNLLGQVVQSNTNFKTNHLLDLSNLKTGIYILTVTTQGENSQSVKFIKN</sequence>
<feature type="chain" id="PRO_5004546605" evidence="2">
    <location>
        <begin position="21"/>
        <end position="1267"/>
    </location>
</feature>
<dbReference type="Pfam" id="PF24595">
    <property type="entry name" value="DUF7619"/>
    <property type="match status" value="1"/>
</dbReference>
<accession>S7XBH0</accession>
<proteinExistence type="predicted"/>
<name>S7XBH0_9FLAO</name>
<evidence type="ECO:0000313" key="5">
    <source>
        <dbReference type="EMBL" id="EPR73348.1"/>
    </source>
</evidence>
<evidence type="ECO:0000259" key="4">
    <source>
        <dbReference type="Pfam" id="PF24595"/>
    </source>
</evidence>
<dbReference type="AlphaFoldDB" id="S7XBH0"/>
<dbReference type="Pfam" id="PF18962">
    <property type="entry name" value="Por_Secre_tail"/>
    <property type="match status" value="1"/>
</dbReference>
<comment type="caution">
    <text evidence="5">The sequence shown here is derived from an EMBL/GenBank/DDBJ whole genome shotgun (WGS) entry which is preliminary data.</text>
</comment>
<dbReference type="Gene3D" id="2.130.10.10">
    <property type="entry name" value="YVTN repeat-like/Quinoprotein amine dehydrogenase"/>
    <property type="match status" value="2"/>
</dbReference>
<dbReference type="STRING" id="641526.ADIWIN_1779"/>
<organism evidence="5 6">
    <name type="scientific">Winogradskyella psychrotolerans RS-3</name>
    <dbReference type="NCBI Taxonomy" id="641526"/>
    <lineage>
        <taxon>Bacteria</taxon>
        <taxon>Pseudomonadati</taxon>
        <taxon>Bacteroidota</taxon>
        <taxon>Flavobacteriia</taxon>
        <taxon>Flavobacteriales</taxon>
        <taxon>Flavobacteriaceae</taxon>
        <taxon>Winogradskyella</taxon>
    </lineage>
</organism>
<dbReference type="eggNOG" id="COG1520">
    <property type="taxonomic scope" value="Bacteria"/>
</dbReference>
<reference evidence="5 6" key="1">
    <citation type="journal article" date="2013" name="Genome Announc.">
        <title>Draft Genome Sequence of Winogradskyella psychrotolerans RS-3T, Isolated from the Marine Transect of Kongsfjorden, Ny-Alesund, Svalbard, Arctic Ocean.</title>
        <authorList>
            <person name="Kumar Pinnaka A."/>
            <person name="Ara S."/>
            <person name="Singh A."/>
            <person name="Shivaji S."/>
        </authorList>
    </citation>
    <scope>NUCLEOTIDE SEQUENCE [LARGE SCALE GENOMIC DNA]</scope>
    <source>
        <strain evidence="5 6">RS-3</strain>
    </source>
</reference>
<evidence type="ECO:0000256" key="1">
    <source>
        <dbReference type="ARBA" id="ARBA00022729"/>
    </source>
</evidence>
<dbReference type="OrthoDB" id="1110367at2"/>
<feature type="signal peptide" evidence="2">
    <location>
        <begin position="1"/>
        <end position="20"/>
    </location>
</feature>
<dbReference type="InterPro" id="IPR026444">
    <property type="entry name" value="Secre_tail"/>
</dbReference>
<dbReference type="InterPro" id="IPR055353">
    <property type="entry name" value="DUF7619"/>
</dbReference>
<feature type="domain" description="DUF7619" evidence="4">
    <location>
        <begin position="1036"/>
        <end position="1174"/>
    </location>
</feature>
<gene>
    <name evidence="5" type="ORF">ADIWIN_1779</name>
</gene>